<evidence type="ECO:0000256" key="6">
    <source>
        <dbReference type="ARBA" id="ARBA00024695"/>
    </source>
</evidence>
<feature type="compositionally biased region" description="Acidic residues" evidence="7">
    <location>
        <begin position="155"/>
        <end position="165"/>
    </location>
</feature>
<dbReference type="PANTHER" id="PTHR23183">
    <property type="entry name" value="NOP14"/>
    <property type="match status" value="1"/>
</dbReference>
<feature type="region of interest" description="Disordered" evidence="7">
    <location>
        <begin position="1"/>
        <end position="29"/>
    </location>
</feature>
<feature type="compositionally biased region" description="Acidic residues" evidence="7">
    <location>
        <begin position="348"/>
        <end position="374"/>
    </location>
</feature>
<feature type="compositionally biased region" description="Basic and acidic residues" evidence="7">
    <location>
        <begin position="859"/>
        <end position="869"/>
    </location>
</feature>
<dbReference type="RefSeq" id="XP_018472007.2">
    <property type="nucleotide sequence ID" value="XM_018616505.2"/>
</dbReference>
<comment type="subcellular location">
    <subcellularLocation>
        <location evidence="1">Nucleus</location>
        <location evidence="1">Nucleolus</location>
    </subcellularLocation>
</comment>
<reference evidence="8" key="1">
    <citation type="journal article" date="2019" name="Database">
        <title>The radish genome database (RadishGD): an integrated information resource for radish genomics.</title>
        <authorList>
            <person name="Yu H.J."/>
            <person name="Baek S."/>
            <person name="Lee Y.J."/>
            <person name="Cho A."/>
            <person name="Mun J.H."/>
        </authorList>
    </citation>
    <scope>NUCLEOTIDE SEQUENCE [LARGE SCALE GENOMIC DNA]</scope>
    <source>
        <strain evidence="8">cv. WK10039</strain>
    </source>
</reference>
<feature type="region of interest" description="Disordered" evidence="7">
    <location>
        <begin position="243"/>
        <end position="447"/>
    </location>
</feature>
<keyword evidence="4" id="KW-0698">rRNA processing</keyword>
<dbReference type="GO" id="GO:0030692">
    <property type="term" value="C:Noc4p-Nop14p complex"/>
    <property type="evidence" value="ECO:0007669"/>
    <property type="project" value="TreeGrafter"/>
</dbReference>
<dbReference type="OrthoDB" id="441771at2759"/>
<dbReference type="GO" id="GO:0032040">
    <property type="term" value="C:small-subunit processome"/>
    <property type="evidence" value="ECO:0007669"/>
    <property type="project" value="InterPro"/>
</dbReference>
<feature type="region of interest" description="Disordered" evidence="7">
    <location>
        <begin position="49"/>
        <end position="75"/>
    </location>
</feature>
<gene>
    <name evidence="9" type="primary">LOC108843327</name>
</gene>
<feature type="compositionally biased region" description="Basic and acidic residues" evidence="7">
    <location>
        <begin position="174"/>
        <end position="213"/>
    </location>
</feature>
<evidence type="ECO:0000313" key="9">
    <source>
        <dbReference type="RefSeq" id="XP_018472007.2"/>
    </source>
</evidence>
<evidence type="ECO:0000256" key="1">
    <source>
        <dbReference type="ARBA" id="ARBA00004604"/>
    </source>
</evidence>
<feature type="compositionally biased region" description="Basic and acidic residues" evidence="7">
    <location>
        <begin position="256"/>
        <end position="290"/>
    </location>
</feature>
<organism evidence="8 9">
    <name type="scientific">Raphanus sativus</name>
    <name type="common">Radish</name>
    <name type="synonym">Raphanus raphanistrum var. sativus</name>
    <dbReference type="NCBI Taxonomy" id="3726"/>
    <lineage>
        <taxon>Eukaryota</taxon>
        <taxon>Viridiplantae</taxon>
        <taxon>Streptophyta</taxon>
        <taxon>Embryophyta</taxon>
        <taxon>Tracheophyta</taxon>
        <taxon>Spermatophyta</taxon>
        <taxon>Magnoliopsida</taxon>
        <taxon>eudicotyledons</taxon>
        <taxon>Gunneridae</taxon>
        <taxon>Pentapetalae</taxon>
        <taxon>rosids</taxon>
        <taxon>malvids</taxon>
        <taxon>Brassicales</taxon>
        <taxon>Brassicaceae</taxon>
        <taxon>Brassiceae</taxon>
        <taxon>Raphanus</taxon>
    </lineage>
</organism>
<feature type="compositionally biased region" description="Basic and acidic residues" evidence="7">
    <location>
        <begin position="1"/>
        <end position="15"/>
    </location>
</feature>
<sequence>MGKKMKGNDKKPDKKGGRKMGAEAVAMKAKAKKVENPFELISSRRKFDVLGKKRKGEERRDGFSRSRGVDKRNNTLLKEYEQSLKSSVFVDKRIGEHDKELGEFDKGVIRSQRARQLKAKKSMYNLSDGEEDVYGDGALGEPSSARDDFDSVQLSDEDDDIDQDDSGSRRLRNRNRDSSGEEEERRKSKKEVMDEIIMKSKLGKMEKAKHKEEKEKLLEGLNEEYMSIEKSDAMKSLTQDFIVQDEPSDKYAMLMDDLRSDRRGRPTDRTKTPEEIAQEEREKLEELEEKRKKRMQETEDLSDEDEDTGGEESSKRVRVVSGDDLGDSFSVDAKHPKKGWIDEVLEREGDEDDSASDEDSGSEGEEDDDDDEDSDGGKGHSLKDWEQSDDELEAELEGDEEEEDDDDDDDDEDEDEEEAEPIVHKKSKKDSSAPSEGTVKQTTNMKKLSSTQHDIPYVIHAPQSFEELIALVENRSNADVITIVNRIRTTDSIKLAAENRKKMQVFYGILLQYFAVLANKKPLNIELLNMLVKPLIDMSGEIPYFAAICARQRLLKTRAQFCEALKNPEDGCWPSLKTLFLLRLWSMIFPCSDYRHAVMTPSILLMCEYLMRCPISSGRDIAIGSFLCSIVLLVAKQSKKFCPEAILFIRTLLMAASDKKLPPSEESEFYHFMELKTLTPFLCIQDDVKEVVPLNFLKMMDLPADSPYFSSDEFRASILSSVVETLRGFVEINGGLSSFPEIFMPISTLLHQVGNQEKIPQTLREKLEDAAELIEKKTEEHHKQRTPLAMRKQKPVAIRMVNPKFEENFAKGRDYDPDKYRSDMKKLKKKLNEERKGVVRELRKDSYFMSDVKAKEKAVHEQERAEKHGKNLAFLQEQEHAFKSGQLGKGKGSKKRKR</sequence>
<comment type="similarity">
    <text evidence="2">Belongs to the NOP14 family.</text>
</comment>
<feature type="region of interest" description="Disordered" evidence="7">
    <location>
        <begin position="859"/>
        <end position="898"/>
    </location>
</feature>
<proteinExistence type="inferred from homology"/>
<comment type="function">
    <text evidence="6">Involved in nucleolar processing of pre-18S ribosomal RNA. Has a role in the nuclear export of 40S pre-ribosomal subunit to the cytoplasm.</text>
</comment>
<dbReference type="GO" id="GO:0030490">
    <property type="term" value="P:maturation of SSU-rRNA"/>
    <property type="evidence" value="ECO:0007669"/>
    <property type="project" value="TreeGrafter"/>
</dbReference>
<dbReference type="Pfam" id="PF04147">
    <property type="entry name" value="Nop14"/>
    <property type="match status" value="1"/>
</dbReference>
<evidence type="ECO:0000256" key="5">
    <source>
        <dbReference type="ARBA" id="ARBA00023242"/>
    </source>
</evidence>
<feature type="compositionally biased region" description="Polar residues" evidence="7">
    <location>
        <begin position="432"/>
        <end position="447"/>
    </location>
</feature>
<evidence type="ECO:0000256" key="2">
    <source>
        <dbReference type="ARBA" id="ARBA00007466"/>
    </source>
</evidence>
<feature type="compositionally biased region" description="Basic residues" evidence="7">
    <location>
        <begin position="112"/>
        <end position="121"/>
    </location>
</feature>
<dbReference type="KEGG" id="rsz:108843327"/>
<keyword evidence="5" id="KW-0539">Nucleus</keyword>
<keyword evidence="8" id="KW-1185">Reference proteome</keyword>
<protein>
    <submittedName>
        <fullName evidence="9">Uncharacterized protein LOC108843327</fullName>
    </submittedName>
</protein>
<dbReference type="AlphaFoldDB" id="A0A6J0MHR9"/>
<dbReference type="Proteomes" id="UP000504610">
    <property type="component" value="Chromosome 2"/>
</dbReference>
<feature type="compositionally biased region" description="Acidic residues" evidence="7">
    <location>
        <begin position="387"/>
        <end position="420"/>
    </location>
</feature>
<feature type="compositionally biased region" description="Acidic residues" evidence="7">
    <location>
        <begin position="298"/>
        <end position="310"/>
    </location>
</feature>
<evidence type="ECO:0000313" key="8">
    <source>
        <dbReference type="Proteomes" id="UP000504610"/>
    </source>
</evidence>
<feature type="region of interest" description="Disordered" evidence="7">
    <location>
        <begin position="100"/>
        <end position="213"/>
    </location>
</feature>
<dbReference type="PANTHER" id="PTHR23183:SF0">
    <property type="entry name" value="NUCLEOLAR PROTEIN 14"/>
    <property type="match status" value="1"/>
</dbReference>
<name>A0A6J0MHR9_RAPSA</name>
<dbReference type="InterPro" id="IPR007276">
    <property type="entry name" value="Nop14"/>
</dbReference>
<reference evidence="9" key="2">
    <citation type="submission" date="2025-08" db="UniProtKB">
        <authorList>
            <consortium name="RefSeq"/>
        </authorList>
    </citation>
    <scope>IDENTIFICATION</scope>
    <source>
        <tissue evidence="9">Leaf</tissue>
    </source>
</reference>
<dbReference type="GeneID" id="108843327"/>
<accession>A0A6J0MHR9</accession>
<evidence type="ECO:0000256" key="3">
    <source>
        <dbReference type="ARBA" id="ARBA00022517"/>
    </source>
</evidence>
<evidence type="ECO:0000256" key="4">
    <source>
        <dbReference type="ARBA" id="ARBA00022552"/>
    </source>
</evidence>
<feature type="compositionally biased region" description="Basic and acidic residues" evidence="7">
    <location>
        <begin position="375"/>
        <end position="386"/>
    </location>
</feature>
<keyword evidence="3" id="KW-0690">Ribosome biogenesis</keyword>
<evidence type="ECO:0000256" key="7">
    <source>
        <dbReference type="SAM" id="MobiDB-lite"/>
    </source>
</evidence>